<protein>
    <submittedName>
        <fullName evidence="6">LysM peptidoglycan-binding domain-containing protein</fullName>
    </submittedName>
</protein>
<evidence type="ECO:0000259" key="5">
    <source>
        <dbReference type="PROSITE" id="PS51782"/>
    </source>
</evidence>
<feature type="signal peptide" evidence="4">
    <location>
        <begin position="1"/>
        <end position="20"/>
    </location>
</feature>
<sequence>MKYLFALFLLFQVFTTEAVAQQFKYHTVTSGETVNSIARSYNISKEDIFKYNPDAQEGISVSAKLVIPVNASNTESSQNTEVSFRTHKVAKKETLYGLSQQYNVEIDQIKRYNKHLYSEELQTGEEIRIPNISEGQTTTAPAPAAISAPQQQQNSGIDPQETRNTREHVVIPKETKYGIARKYGLTVQELEEMNPTVDVLQPGIMLKVGTNVLENEPVIITDDTFEFYEVQPQENFFRLTRKFGIDRDSLIALNPALKDGVKSGMVLKIPADPESGEGDFDFENFEDAEETNVNLRSSLSNFSTKELVVMLPYNLDKIETDSTDAYKNAILNDRVLRISLDFYSGVLMAVEEAKELGISTNLRVFDTKYDSQRDAQEVNNIINTNNFNNVDAVIGPLLQTTTEAAAAKLSRENIPVISPLSNKQMQPYSNLFQSRPTDEMLADVMVDYLQQNANNKNIVVIADGKSYQVKSKLSNALPEAKFINPGNGYVSESAMNQALAANRENWVILESDDVGILSSVTSGLNRLARDKNIKLFTTKKGSNYDNDNVSNTHLARLNFHYPSVDKEHNQEDSREFIEEYVEKYGLVPNQYAVRGYDLTLDVLLRLASAKDLYDSFNRYKGYTEYYENKFHYMPLSGGGFQNDAVYIMRVNEDLSLSVENDF</sequence>
<dbReference type="Gene3D" id="3.10.350.10">
    <property type="entry name" value="LysM domain"/>
    <property type="match status" value="4"/>
</dbReference>
<name>A0ABU3DXH0_9FLAO</name>
<dbReference type="InterPro" id="IPR018392">
    <property type="entry name" value="LysM"/>
</dbReference>
<comment type="caution">
    <text evidence="6">The sequence shown here is derived from an EMBL/GenBank/DDBJ whole genome shotgun (WGS) entry which is preliminary data.</text>
</comment>
<feature type="domain" description="LysM" evidence="5">
    <location>
        <begin position="166"/>
        <end position="214"/>
    </location>
</feature>
<feature type="region of interest" description="Disordered" evidence="3">
    <location>
        <begin position="135"/>
        <end position="166"/>
    </location>
</feature>
<evidence type="ECO:0000313" key="7">
    <source>
        <dbReference type="Proteomes" id="UP001261624"/>
    </source>
</evidence>
<keyword evidence="2 4" id="KW-0732">Signal</keyword>
<dbReference type="Pfam" id="PF13458">
    <property type="entry name" value="Peripla_BP_6"/>
    <property type="match status" value="1"/>
</dbReference>
<proteinExistence type="inferred from homology"/>
<dbReference type="PROSITE" id="PS51782">
    <property type="entry name" value="LYSM"/>
    <property type="match status" value="3"/>
</dbReference>
<evidence type="ECO:0000256" key="3">
    <source>
        <dbReference type="SAM" id="MobiDB-lite"/>
    </source>
</evidence>
<dbReference type="InterPro" id="IPR036779">
    <property type="entry name" value="LysM_dom_sf"/>
</dbReference>
<dbReference type="SUPFAM" id="SSF54106">
    <property type="entry name" value="LysM domain"/>
    <property type="match status" value="4"/>
</dbReference>
<comment type="similarity">
    <text evidence="1">Belongs to the leucine-binding protein family.</text>
</comment>
<organism evidence="6 7">
    <name type="scientific">Autumnicola patrickiae</name>
    <dbReference type="NCBI Taxonomy" id="3075591"/>
    <lineage>
        <taxon>Bacteria</taxon>
        <taxon>Pseudomonadati</taxon>
        <taxon>Bacteroidota</taxon>
        <taxon>Flavobacteriia</taxon>
        <taxon>Flavobacteriales</taxon>
        <taxon>Flavobacteriaceae</taxon>
        <taxon>Autumnicola</taxon>
    </lineage>
</organism>
<evidence type="ECO:0000256" key="2">
    <source>
        <dbReference type="ARBA" id="ARBA00022729"/>
    </source>
</evidence>
<keyword evidence="7" id="KW-1185">Reference proteome</keyword>
<evidence type="ECO:0000313" key="6">
    <source>
        <dbReference type="EMBL" id="MDT0688419.1"/>
    </source>
</evidence>
<reference evidence="6 7" key="1">
    <citation type="submission" date="2023-09" db="EMBL/GenBank/DDBJ databases">
        <authorList>
            <person name="Rey-Velasco X."/>
        </authorList>
    </citation>
    <scope>NUCLEOTIDE SEQUENCE [LARGE SCALE GENOMIC DNA]</scope>
    <source>
        <strain evidence="6 7">F188</strain>
    </source>
</reference>
<dbReference type="PANTHER" id="PTHR33734">
    <property type="entry name" value="LYSM DOMAIN-CONTAINING GPI-ANCHORED PROTEIN 2"/>
    <property type="match status" value="1"/>
</dbReference>
<dbReference type="CDD" id="cd00118">
    <property type="entry name" value="LysM"/>
    <property type="match status" value="4"/>
</dbReference>
<evidence type="ECO:0000256" key="4">
    <source>
        <dbReference type="SAM" id="SignalP"/>
    </source>
</evidence>
<dbReference type="SMART" id="SM00257">
    <property type="entry name" value="LysM"/>
    <property type="match status" value="4"/>
</dbReference>
<dbReference type="Proteomes" id="UP001261624">
    <property type="component" value="Unassembled WGS sequence"/>
</dbReference>
<dbReference type="CDD" id="cd06268">
    <property type="entry name" value="PBP1_ABC_transporter_LIVBP-like"/>
    <property type="match status" value="1"/>
</dbReference>
<dbReference type="RefSeq" id="WP_311679929.1">
    <property type="nucleotide sequence ID" value="NZ_JAVRHM010000001.1"/>
</dbReference>
<dbReference type="Gene3D" id="3.40.50.2300">
    <property type="match status" value="3"/>
</dbReference>
<feature type="compositionally biased region" description="Low complexity" evidence="3">
    <location>
        <begin position="136"/>
        <end position="153"/>
    </location>
</feature>
<evidence type="ECO:0000256" key="1">
    <source>
        <dbReference type="ARBA" id="ARBA00010062"/>
    </source>
</evidence>
<dbReference type="EMBL" id="JAVRHM010000001">
    <property type="protein sequence ID" value="MDT0688419.1"/>
    <property type="molecule type" value="Genomic_DNA"/>
</dbReference>
<dbReference type="InterPro" id="IPR028081">
    <property type="entry name" value="Leu-bd"/>
</dbReference>
<accession>A0ABU3DXH0</accession>
<dbReference type="InterPro" id="IPR028082">
    <property type="entry name" value="Peripla_BP_I"/>
</dbReference>
<dbReference type="SUPFAM" id="SSF53822">
    <property type="entry name" value="Periplasmic binding protein-like I"/>
    <property type="match status" value="1"/>
</dbReference>
<feature type="chain" id="PRO_5045331894" evidence="4">
    <location>
        <begin position="21"/>
        <end position="662"/>
    </location>
</feature>
<feature type="domain" description="LysM" evidence="5">
    <location>
        <begin position="24"/>
        <end position="67"/>
    </location>
</feature>
<gene>
    <name evidence="6" type="ORF">RM549_01380</name>
</gene>
<feature type="domain" description="LysM" evidence="5">
    <location>
        <begin position="85"/>
        <end position="129"/>
    </location>
</feature>
<dbReference type="PANTHER" id="PTHR33734:SF22">
    <property type="entry name" value="MEMBRANE-BOUND LYTIC MUREIN TRANSGLYCOSYLASE D"/>
    <property type="match status" value="1"/>
</dbReference>
<dbReference type="Pfam" id="PF01476">
    <property type="entry name" value="LysM"/>
    <property type="match status" value="4"/>
</dbReference>